<dbReference type="Gene3D" id="3.40.190.10">
    <property type="entry name" value="Periplasmic binding protein-like II"/>
    <property type="match status" value="2"/>
</dbReference>
<dbReference type="Proteomes" id="UP000618579">
    <property type="component" value="Unassembled WGS sequence"/>
</dbReference>
<protein>
    <submittedName>
        <fullName evidence="1">Extracellular solute-binding protein</fullName>
    </submittedName>
</protein>
<organism evidence="1 2">
    <name type="scientific">Paenibacillus planticolens</name>
    <dbReference type="NCBI Taxonomy" id="2654976"/>
    <lineage>
        <taxon>Bacteria</taxon>
        <taxon>Bacillati</taxon>
        <taxon>Bacillota</taxon>
        <taxon>Bacilli</taxon>
        <taxon>Bacillales</taxon>
        <taxon>Paenibacillaceae</taxon>
        <taxon>Paenibacillus</taxon>
    </lineage>
</organism>
<dbReference type="PANTHER" id="PTHR43649">
    <property type="entry name" value="ARABINOSE-BINDING PROTEIN-RELATED"/>
    <property type="match status" value="1"/>
</dbReference>
<evidence type="ECO:0000313" key="2">
    <source>
        <dbReference type="Proteomes" id="UP000618579"/>
    </source>
</evidence>
<gene>
    <name evidence="1" type="ORF">GC097_28245</name>
</gene>
<accession>A0ABX1ZXV3</accession>
<keyword evidence="2" id="KW-1185">Reference proteome</keyword>
<dbReference type="InterPro" id="IPR050490">
    <property type="entry name" value="Bact_solute-bd_prot1"/>
</dbReference>
<proteinExistence type="predicted"/>
<dbReference type="PROSITE" id="PS51257">
    <property type="entry name" value="PROKAR_LIPOPROTEIN"/>
    <property type="match status" value="1"/>
</dbReference>
<comment type="caution">
    <text evidence="1">The sequence shown here is derived from an EMBL/GenBank/DDBJ whole genome shotgun (WGS) entry which is preliminary data.</text>
</comment>
<sequence length="432" mass="48845">MVKWNRFHLLLFAGIFLGTLLTSCLHMNPQPQPKDQLPQGESKVKLRIAWWGSQERHEATMSVLRLYTQKFPNITFEPEYSGLEGYLDKINTQALAKNPPDIVQLDAGWISDWASRQILIPLDPGVNLSKVDQKLLSSGQYKGISYAVPLGSVAYGMIYDRSALEKLGIEAPQNGWTWDDFFQMARESKPKLPKGVYFTKDFAGDYFAYSAFQYSKGKDKVMTDGGKFNVDENTFLEWTQTFEQMRKDGIVPPPEINLSDKEFDPGLDLMVAGKITMRMSFSNNLGGWDSLKRGTYALVTMPRSQQAGGWLKPSMFFGVSSGSSYPKEAKRFIDWFINDPEAGALLKTVRGLPVNREIAASIEKYMSEIDKAGLSMFYTTLTNGQTYSPGPNGWINYVDRDWPLVRDQLSFGKITPKEAFEQLKAAAHKYEK</sequence>
<evidence type="ECO:0000313" key="1">
    <source>
        <dbReference type="EMBL" id="NOV03890.1"/>
    </source>
</evidence>
<dbReference type="PANTHER" id="PTHR43649:SF11">
    <property type="entry name" value="ABC TRANSPORTER SUBSTRATE-BINDING PROTEIN YESO-RELATED"/>
    <property type="match status" value="1"/>
</dbReference>
<reference evidence="1 2" key="1">
    <citation type="submission" date="2019-10" db="EMBL/GenBank/DDBJ databases">
        <title>Description of Paenibacillus pedi sp. nov.</title>
        <authorList>
            <person name="Carlier A."/>
            <person name="Qi S."/>
        </authorList>
    </citation>
    <scope>NUCLEOTIDE SEQUENCE [LARGE SCALE GENOMIC DNA]</scope>
    <source>
        <strain evidence="1 2">LMG 31457</strain>
    </source>
</reference>
<dbReference type="SUPFAM" id="SSF53850">
    <property type="entry name" value="Periplasmic binding protein-like II"/>
    <property type="match status" value="1"/>
</dbReference>
<name>A0ABX1ZXV3_9BACL</name>
<dbReference type="Pfam" id="PF01547">
    <property type="entry name" value="SBP_bac_1"/>
    <property type="match status" value="1"/>
</dbReference>
<dbReference type="EMBL" id="WHNZ01000071">
    <property type="protein sequence ID" value="NOV03890.1"/>
    <property type="molecule type" value="Genomic_DNA"/>
</dbReference>
<dbReference type="InterPro" id="IPR006059">
    <property type="entry name" value="SBP"/>
</dbReference>